<dbReference type="EMBL" id="BDQK01000013">
    <property type="protein sequence ID" value="GBF81522.1"/>
    <property type="molecule type" value="Genomic_DNA"/>
</dbReference>
<accession>A0A401IJP5</accession>
<gene>
    <name evidence="1" type="ORF">AsFPU1_2936</name>
</gene>
<evidence type="ECO:0000313" key="1">
    <source>
        <dbReference type="EMBL" id="GBF81522.1"/>
    </source>
</evidence>
<dbReference type="Proteomes" id="UP000287247">
    <property type="component" value="Unassembled WGS sequence"/>
</dbReference>
<comment type="caution">
    <text evidence="1">The sequence shown here is derived from an EMBL/GenBank/DDBJ whole genome shotgun (WGS) entry which is preliminary data.</text>
</comment>
<sequence length="56" mass="6290">MTDIPIKIVGHENQNLTYTNAVVLYDEGGSIILNFALIDRLPEVLKDLFEKGTDNQ</sequence>
<dbReference type="AlphaFoldDB" id="A0A401IJP5"/>
<reference evidence="2" key="1">
    <citation type="submission" date="2017-05" db="EMBL/GenBank/DDBJ databases">
        <title>Physiological properties and genetic analysis related to exopolysaccharide production of fresh-water unicellular cyanobacterium Aphanothece sacrum, Suizenji Nori, that has been cultured as a food source in Japan.</title>
        <authorList>
            <person name="Kanesaki Y."/>
            <person name="Yoshikawa S."/>
            <person name="Ohki K."/>
        </authorList>
    </citation>
    <scope>NUCLEOTIDE SEQUENCE [LARGE SCALE GENOMIC DNA]</scope>
    <source>
        <strain evidence="2">FPU1</strain>
    </source>
</reference>
<name>A0A401IJP5_APHSA</name>
<organism evidence="1 2">
    <name type="scientific">Aphanothece sacrum FPU1</name>
    <dbReference type="NCBI Taxonomy" id="1920663"/>
    <lineage>
        <taxon>Bacteria</taxon>
        <taxon>Bacillati</taxon>
        <taxon>Cyanobacteriota</taxon>
        <taxon>Cyanophyceae</taxon>
        <taxon>Oscillatoriophycideae</taxon>
        <taxon>Chroococcales</taxon>
        <taxon>Aphanothecaceae</taxon>
        <taxon>Aphanothece</taxon>
    </lineage>
</organism>
<keyword evidence="2" id="KW-1185">Reference proteome</keyword>
<protein>
    <submittedName>
        <fullName evidence="1">Uncharacterized protein</fullName>
    </submittedName>
</protein>
<proteinExistence type="predicted"/>
<evidence type="ECO:0000313" key="2">
    <source>
        <dbReference type="Proteomes" id="UP000287247"/>
    </source>
</evidence>
<dbReference type="RefSeq" id="WP_172957557.1">
    <property type="nucleotide sequence ID" value="NZ_BDQK01000013.1"/>
</dbReference>